<name>A0ABX0UBJ4_9FLAO</name>
<protein>
    <recommendedName>
        <fullName evidence="3">DsrE/DsrF-like family protein</fullName>
    </recommendedName>
</protein>
<organism evidence="1 2">
    <name type="scientific">Wenyingzhuangia heitensis</name>
    <dbReference type="NCBI Taxonomy" id="1487859"/>
    <lineage>
        <taxon>Bacteria</taxon>
        <taxon>Pseudomonadati</taxon>
        <taxon>Bacteroidota</taxon>
        <taxon>Flavobacteriia</taxon>
        <taxon>Flavobacteriales</taxon>
        <taxon>Flavobacteriaceae</taxon>
        <taxon>Wenyingzhuangia</taxon>
    </lineage>
</organism>
<dbReference type="RefSeq" id="WP_167185850.1">
    <property type="nucleotide sequence ID" value="NZ_JAASQL010000001.1"/>
</dbReference>
<keyword evidence="2" id="KW-1185">Reference proteome</keyword>
<comment type="caution">
    <text evidence="1">The sequence shown here is derived from an EMBL/GenBank/DDBJ whole genome shotgun (WGS) entry which is preliminary data.</text>
</comment>
<evidence type="ECO:0000313" key="1">
    <source>
        <dbReference type="EMBL" id="NIJ44931.1"/>
    </source>
</evidence>
<sequence>MSKVAIVLLSDPKTGAEESLGRLFNALAAVYDFKESGVAVKLIFQGTGTRWPEVLQNEEHPAYKVFKAVEDKVEGVSSACADVWGANPSGYDLITNNPLPNTSGISSYAKLIEEGYTVINF</sequence>
<accession>A0ABX0UBJ4</accession>
<dbReference type="EMBL" id="JAASQL010000001">
    <property type="protein sequence ID" value="NIJ44931.1"/>
    <property type="molecule type" value="Genomic_DNA"/>
</dbReference>
<dbReference type="Pfam" id="PF02635">
    <property type="entry name" value="DsrE"/>
    <property type="match status" value="1"/>
</dbReference>
<evidence type="ECO:0008006" key="3">
    <source>
        <dbReference type="Google" id="ProtNLM"/>
    </source>
</evidence>
<evidence type="ECO:0000313" key="2">
    <source>
        <dbReference type="Proteomes" id="UP000745859"/>
    </source>
</evidence>
<dbReference type="InterPro" id="IPR003787">
    <property type="entry name" value="Sulphur_relay_DsrE/F-like"/>
</dbReference>
<reference evidence="1 2" key="1">
    <citation type="submission" date="2020-03" db="EMBL/GenBank/DDBJ databases">
        <title>Genomic Encyclopedia of Type Strains, Phase IV (KMG-IV): sequencing the most valuable type-strain genomes for metagenomic binning, comparative biology and taxonomic classification.</title>
        <authorList>
            <person name="Goeker M."/>
        </authorList>
    </citation>
    <scope>NUCLEOTIDE SEQUENCE [LARGE SCALE GENOMIC DNA]</scope>
    <source>
        <strain evidence="1 2">DSM 101599</strain>
    </source>
</reference>
<dbReference type="Proteomes" id="UP000745859">
    <property type="component" value="Unassembled WGS sequence"/>
</dbReference>
<proteinExistence type="predicted"/>
<gene>
    <name evidence="1" type="ORF">FHR24_001370</name>
</gene>